<dbReference type="Proteomes" id="UP000246702">
    <property type="component" value="Unassembled WGS sequence"/>
</dbReference>
<feature type="binding site" description="axial binding residue" evidence="7">
    <location>
        <position position="467"/>
    </location>
    <ligand>
        <name>heme</name>
        <dbReference type="ChEBI" id="CHEBI:30413"/>
    </ligand>
    <ligandPart>
        <name>Fe</name>
        <dbReference type="ChEBI" id="CHEBI:18248"/>
    </ligandPart>
</feature>
<dbReference type="OrthoDB" id="1103324at2759"/>
<reference evidence="8 9" key="1">
    <citation type="submission" date="2016-12" db="EMBL/GenBank/DDBJ databases">
        <title>The genomes of Aspergillus section Nigri reveals drivers in fungal speciation.</title>
        <authorList>
            <consortium name="DOE Joint Genome Institute"/>
            <person name="Vesth T.C."/>
            <person name="Nybo J."/>
            <person name="Theobald S."/>
            <person name="Brandl J."/>
            <person name="Frisvad J.C."/>
            <person name="Nielsen K.F."/>
            <person name="Lyhne E.K."/>
            <person name="Kogle M.E."/>
            <person name="Kuo A."/>
            <person name="Riley R."/>
            <person name="Clum A."/>
            <person name="Nolan M."/>
            <person name="Lipzen A."/>
            <person name="Salamov A."/>
            <person name="Henrissat B."/>
            <person name="Wiebenga A."/>
            <person name="De Vries R.P."/>
            <person name="Grigoriev I.V."/>
            <person name="Mortensen U.H."/>
            <person name="Andersen M.R."/>
            <person name="Baker S.E."/>
        </authorList>
    </citation>
    <scope>NUCLEOTIDE SEQUENCE [LARGE SCALE GENOMIC DNA]</scope>
    <source>
        <strain evidence="8 9">CBS 115572</strain>
    </source>
</reference>
<dbReference type="CDD" id="cd11065">
    <property type="entry name" value="CYP64-like"/>
    <property type="match status" value="1"/>
</dbReference>
<dbReference type="PRINTS" id="PR00463">
    <property type="entry name" value="EP450I"/>
</dbReference>
<dbReference type="AlphaFoldDB" id="A0A317X044"/>
<keyword evidence="5 7" id="KW-0408">Iron</keyword>
<evidence type="ECO:0000313" key="9">
    <source>
        <dbReference type="Proteomes" id="UP000246702"/>
    </source>
</evidence>
<dbReference type="PRINTS" id="PR00385">
    <property type="entry name" value="P450"/>
</dbReference>
<dbReference type="Pfam" id="PF00067">
    <property type="entry name" value="p450"/>
    <property type="match status" value="1"/>
</dbReference>
<evidence type="ECO:0000256" key="7">
    <source>
        <dbReference type="PIRSR" id="PIRSR602401-1"/>
    </source>
</evidence>
<comment type="cofactor">
    <cofactor evidence="1 7">
        <name>heme</name>
        <dbReference type="ChEBI" id="CHEBI:30413"/>
    </cofactor>
</comment>
<evidence type="ECO:0000256" key="1">
    <source>
        <dbReference type="ARBA" id="ARBA00001971"/>
    </source>
</evidence>
<dbReference type="Gene3D" id="1.10.630.10">
    <property type="entry name" value="Cytochrome P450"/>
    <property type="match status" value="1"/>
</dbReference>
<gene>
    <name evidence="8" type="ORF">BO94DRAFT_574125</name>
</gene>
<keyword evidence="9" id="KW-1185">Reference proteome</keyword>
<dbReference type="STRING" id="1450535.A0A317X044"/>
<dbReference type="GO" id="GO:0004497">
    <property type="term" value="F:monooxygenase activity"/>
    <property type="evidence" value="ECO:0007669"/>
    <property type="project" value="UniProtKB-KW"/>
</dbReference>
<comment type="caution">
    <text evidence="8">The sequence shown here is derived from an EMBL/GenBank/DDBJ whole genome shotgun (WGS) entry which is preliminary data.</text>
</comment>
<name>A0A317X044_9EURO</name>
<dbReference type="PANTHER" id="PTHR46300:SF2">
    <property type="entry name" value="CYTOCHROME P450 MONOOXYGENASE ALNH-RELATED"/>
    <property type="match status" value="1"/>
</dbReference>
<keyword evidence="6" id="KW-0503">Monooxygenase</keyword>
<dbReference type="GeneID" id="37117146"/>
<dbReference type="InterPro" id="IPR001128">
    <property type="entry name" value="Cyt_P450"/>
</dbReference>
<dbReference type="GO" id="GO:0005506">
    <property type="term" value="F:iron ion binding"/>
    <property type="evidence" value="ECO:0007669"/>
    <property type="project" value="InterPro"/>
</dbReference>
<organism evidence="8 9">
    <name type="scientific">Aspergillus sclerotioniger CBS 115572</name>
    <dbReference type="NCBI Taxonomy" id="1450535"/>
    <lineage>
        <taxon>Eukaryota</taxon>
        <taxon>Fungi</taxon>
        <taxon>Dikarya</taxon>
        <taxon>Ascomycota</taxon>
        <taxon>Pezizomycotina</taxon>
        <taxon>Eurotiomycetes</taxon>
        <taxon>Eurotiomycetidae</taxon>
        <taxon>Eurotiales</taxon>
        <taxon>Aspergillaceae</taxon>
        <taxon>Aspergillus</taxon>
        <taxon>Aspergillus subgen. Circumdati</taxon>
    </lineage>
</organism>
<evidence type="ECO:0000256" key="5">
    <source>
        <dbReference type="ARBA" id="ARBA00023004"/>
    </source>
</evidence>
<dbReference type="RefSeq" id="XP_025468726.1">
    <property type="nucleotide sequence ID" value="XM_025615003.1"/>
</dbReference>
<evidence type="ECO:0000256" key="6">
    <source>
        <dbReference type="ARBA" id="ARBA00023033"/>
    </source>
</evidence>
<comment type="similarity">
    <text evidence="2">Belongs to the cytochrome P450 family.</text>
</comment>
<dbReference type="PANTHER" id="PTHR46300">
    <property type="entry name" value="P450, PUTATIVE (EUROFUNG)-RELATED-RELATED"/>
    <property type="match status" value="1"/>
</dbReference>
<dbReference type="GO" id="GO:0016705">
    <property type="term" value="F:oxidoreductase activity, acting on paired donors, with incorporation or reduction of molecular oxygen"/>
    <property type="evidence" value="ECO:0007669"/>
    <property type="project" value="InterPro"/>
</dbReference>
<protein>
    <submittedName>
        <fullName evidence="8">Cytochrome P450</fullName>
    </submittedName>
</protein>
<dbReference type="SUPFAM" id="SSF48264">
    <property type="entry name" value="Cytochrome P450"/>
    <property type="match status" value="1"/>
</dbReference>
<sequence length="555" mass="63634">MADFTRLAVLIGLAIVILVRRAFLQYRRDQRLPPGPRRLPWLGNLHQIPKQKAYLRYHSPVKPLPSPKLPILTLSPVRFTEWSKQYGRIFSVKIGPAPAVVIMDRRLVKDLLDKKSALYSARPPSFVAQVLITRGDQMLTMNYGDTWRRLRKTVHRHFFETACETRHMRLLEAEHTQMLRDFLVRPDQHMRHPARTTNSIIMSLLYGIRTPSFDTLHVEFLNDLMSRWSKVMEMGATPPVDIFPWLHWIPQQWLGCWRDRAIDVGIRMKSLYQSLRTKVADRQQTTDRAPCFISGILEDQGKLGLTDNQVDFLGGVMLEGGSDTGSATLQVLIQAMVLHPEVQRHAQAELDAVCGNQCSPVWDDFPKLPYINQVVKETMRWRPISPLGIPHALAEDDWVDGRYFLPRGTTVFLNIWGLHHDASFYPDPDRFNPHRYEGRTGLAAEYAASADYAARDHYGYGAGRRICPGIHLSERSLFLGAAKLLWAFRFEPEHDADGVLIPIDTDPKTGYSEGLLVAPRPFACRVIPRSKVHEEVIMREFAEAQRDVFSQYEDA</sequence>
<dbReference type="EMBL" id="MSFK01000010">
    <property type="protein sequence ID" value="PWY90348.1"/>
    <property type="molecule type" value="Genomic_DNA"/>
</dbReference>
<dbReference type="InterPro" id="IPR002401">
    <property type="entry name" value="Cyt_P450_E_grp-I"/>
</dbReference>
<keyword evidence="3 7" id="KW-0479">Metal-binding</keyword>
<dbReference type="InterPro" id="IPR050364">
    <property type="entry name" value="Cytochrome_P450_fung"/>
</dbReference>
<accession>A0A317X044</accession>
<evidence type="ECO:0000256" key="2">
    <source>
        <dbReference type="ARBA" id="ARBA00010617"/>
    </source>
</evidence>
<evidence type="ECO:0000256" key="3">
    <source>
        <dbReference type="ARBA" id="ARBA00022723"/>
    </source>
</evidence>
<dbReference type="InterPro" id="IPR036396">
    <property type="entry name" value="Cyt_P450_sf"/>
</dbReference>
<dbReference type="GO" id="GO:0020037">
    <property type="term" value="F:heme binding"/>
    <property type="evidence" value="ECO:0007669"/>
    <property type="project" value="InterPro"/>
</dbReference>
<evidence type="ECO:0000313" key="8">
    <source>
        <dbReference type="EMBL" id="PWY90348.1"/>
    </source>
</evidence>
<evidence type="ECO:0000256" key="4">
    <source>
        <dbReference type="ARBA" id="ARBA00023002"/>
    </source>
</evidence>
<keyword evidence="4" id="KW-0560">Oxidoreductase</keyword>
<proteinExistence type="inferred from homology"/>
<keyword evidence="7" id="KW-0349">Heme</keyword>